<dbReference type="Proteomes" id="UP001497516">
    <property type="component" value="Chromosome 2"/>
</dbReference>
<dbReference type="Pfam" id="PF12799">
    <property type="entry name" value="LRR_4"/>
    <property type="match status" value="1"/>
</dbReference>
<organism evidence="4 5">
    <name type="scientific">Linum trigynum</name>
    <dbReference type="NCBI Taxonomy" id="586398"/>
    <lineage>
        <taxon>Eukaryota</taxon>
        <taxon>Viridiplantae</taxon>
        <taxon>Streptophyta</taxon>
        <taxon>Embryophyta</taxon>
        <taxon>Tracheophyta</taxon>
        <taxon>Spermatophyta</taxon>
        <taxon>Magnoliopsida</taxon>
        <taxon>eudicotyledons</taxon>
        <taxon>Gunneridae</taxon>
        <taxon>Pentapetalae</taxon>
        <taxon>rosids</taxon>
        <taxon>fabids</taxon>
        <taxon>Malpighiales</taxon>
        <taxon>Linaceae</taxon>
        <taxon>Linum</taxon>
    </lineage>
</organism>
<dbReference type="PANTHER" id="PTHR11017:SF570">
    <property type="entry name" value="DISEASE RESISTANCE PROTEIN (TIR-NBS CLASS)-RELATED"/>
    <property type="match status" value="1"/>
</dbReference>
<keyword evidence="5" id="KW-1185">Reference proteome</keyword>
<proteinExistence type="predicted"/>
<dbReference type="AlphaFoldDB" id="A0AAV2DHG2"/>
<keyword evidence="2" id="KW-0677">Repeat</keyword>
<evidence type="ECO:0000313" key="4">
    <source>
        <dbReference type="EMBL" id="CAL1372857.1"/>
    </source>
</evidence>
<name>A0AAV2DHG2_9ROSI</name>
<dbReference type="InterPro" id="IPR058192">
    <property type="entry name" value="WHD_ROQ1-like"/>
</dbReference>
<evidence type="ECO:0000259" key="3">
    <source>
        <dbReference type="Pfam" id="PF23282"/>
    </source>
</evidence>
<dbReference type="InterPro" id="IPR006553">
    <property type="entry name" value="Leu-rich_rpt_Cys-con_subtyp"/>
</dbReference>
<gene>
    <name evidence="4" type="ORF">LTRI10_LOCUS14827</name>
</gene>
<evidence type="ECO:0000256" key="2">
    <source>
        <dbReference type="ARBA" id="ARBA00022737"/>
    </source>
</evidence>
<dbReference type="Gene3D" id="3.80.10.10">
    <property type="entry name" value="Ribonuclease Inhibitor"/>
    <property type="match status" value="4"/>
</dbReference>
<evidence type="ECO:0000313" key="5">
    <source>
        <dbReference type="Proteomes" id="UP001497516"/>
    </source>
</evidence>
<dbReference type="GO" id="GO:0006952">
    <property type="term" value="P:defense response"/>
    <property type="evidence" value="ECO:0007669"/>
    <property type="project" value="InterPro"/>
</dbReference>
<dbReference type="InterPro" id="IPR044974">
    <property type="entry name" value="Disease_R_plants"/>
</dbReference>
<dbReference type="Pfam" id="PF23282">
    <property type="entry name" value="WHD_ROQ1"/>
    <property type="match status" value="1"/>
</dbReference>
<protein>
    <recommendedName>
        <fullName evidence="3">Disease resistance protein Roq1-like winged-helix domain-containing protein</fullName>
    </recommendedName>
</protein>
<accession>A0AAV2DHG2</accession>
<evidence type="ECO:0000256" key="1">
    <source>
        <dbReference type="ARBA" id="ARBA00022614"/>
    </source>
</evidence>
<dbReference type="InterPro" id="IPR025875">
    <property type="entry name" value="Leu-rich_rpt_4"/>
</dbReference>
<dbReference type="PANTHER" id="PTHR11017">
    <property type="entry name" value="LEUCINE-RICH REPEAT-CONTAINING PROTEIN"/>
    <property type="match status" value="1"/>
</dbReference>
<keyword evidence="1" id="KW-0433">Leucine-rich repeat</keyword>
<dbReference type="EMBL" id="OZ034815">
    <property type="protein sequence ID" value="CAL1372857.1"/>
    <property type="molecule type" value="Genomic_DNA"/>
</dbReference>
<feature type="domain" description="Disease resistance protein Roq1-like winged-helix" evidence="3">
    <location>
        <begin position="4"/>
        <end position="46"/>
    </location>
</feature>
<dbReference type="InterPro" id="IPR032675">
    <property type="entry name" value="LRR_dom_sf"/>
</dbReference>
<reference evidence="4 5" key="1">
    <citation type="submission" date="2024-04" db="EMBL/GenBank/DDBJ databases">
        <authorList>
            <person name="Fracassetti M."/>
        </authorList>
    </citation>
    <scope>NUCLEOTIDE SEQUENCE [LARGE SCALE GENOMIC DNA]</scope>
</reference>
<dbReference type="SUPFAM" id="SSF52058">
    <property type="entry name" value="L domain-like"/>
    <property type="match status" value="2"/>
</dbReference>
<sequence length="708" mass="80118">MWSSCSFSPESGINTLILRSLMKLDDKNQFWMHDHVRDLGRAIVREEDVRNPYKCSRIWSNEVALDLLRNKKGNDRVEVLMLDMYQKDGVFTDQNFKKLSGLRYLEVTLGRLTGDFSKILPNMRWLRMYGCRSIPTNFNMRKLVVLDLGHCDLKDSKKGWEGLREAHQLKVIDMESCTQLKRAPNLSQCRSLESINFNYCFGMKGALHIGNNLQNLKTLKFRETEITKLTGDIETLQCLEEIVASREVTDKFVELLPRLPTSLKRLSISIRWGGIPNLAELEDLEYLSLINCHQLLLRVDNNMWKLPNLKELKLFHCSWYPMLRMGTLPSSLTHLSVLLCGSFLSLPCLANLNNLAHLALTEFEEPEIRGLGELRALESVEINDAPNLTGLDGLENLLHLEELVVRNCGALERIPNLANLIKLRKLITINCRKLKLEEVTGLEGLVSLEELELSGSSSIRKLPSALSELRKLKSLNVGLCPNLTDATVAGKLESLGELQLWQCSSIRELPNLSGLKRNLNRLKISECTELTGVTGIGSLENLKVLCVSGLRMVREFEDLSGLENLVELDVSGCTELTRVAGIERMERLEKLYMGDCRSLTELVELSGLKKLVILNIGGCTELTAVRGVEKLSSLTHLRLSGCKSINGLGNLSGLKNLENLDIRGCTQITQVKGLEELEKLEWLESDLKFLPKYYWLRYGKRLVNRLLS</sequence>
<dbReference type="SMART" id="SM00367">
    <property type="entry name" value="LRR_CC"/>
    <property type="match status" value="5"/>
</dbReference>